<protein>
    <submittedName>
        <fullName evidence="1">Uncharacterized protein</fullName>
    </submittedName>
</protein>
<feature type="non-terminal residue" evidence="1">
    <location>
        <position position="1"/>
    </location>
</feature>
<organism evidence="1 2">
    <name type="scientific">Trifolium medium</name>
    <dbReference type="NCBI Taxonomy" id="97028"/>
    <lineage>
        <taxon>Eukaryota</taxon>
        <taxon>Viridiplantae</taxon>
        <taxon>Streptophyta</taxon>
        <taxon>Embryophyta</taxon>
        <taxon>Tracheophyta</taxon>
        <taxon>Spermatophyta</taxon>
        <taxon>Magnoliopsida</taxon>
        <taxon>eudicotyledons</taxon>
        <taxon>Gunneridae</taxon>
        <taxon>Pentapetalae</taxon>
        <taxon>rosids</taxon>
        <taxon>fabids</taxon>
        <taxon>Fabales</taxon>
        <taxon>Fabaceae</taxon>
        <taxon>Papilionoideae</taxon>
        <taxon>50 kb inversion clade</taxon>
        <taxon>NPAAA clade</taxon>
        <taxon>Hologalegina</taxon>
        <taxon>IRL clade</taxon>
        <taxon>Trifolieae</taxon>
        <taxon>Trifolium</taxon>
    </lineage>
</organism>
<evidence type="ECO:0000313" key="2">
    <source>
        <dbReference type="Proteomes" id="UP000265520"/>
    </source>
</evidence>
<evidence type="ECO:0000313" key="1">
    <source>
        <dbReference type="EMBL" id="MCI07851.1"/>
    </source>
</evidence>
<accession>A0A392P6Z4</accession>
<name>A0A392P6Z4_9FABA</name>
<sequence>IDVPQDSRVDVIQDIAVMSDYTSTQES</sequence>
<dbReference type="AlphaFoldDB" id="A0A392P6Z4"/>
<keyword evidence="2" id="KW-1185">Reference proteome</keyword>
<comment type="caution">
    <text evidence="1">The sequence shown here is derived from an EMBL/GenBank/DDBJ whole genome shotgun (WGS) entry which is preliminary data.</text>
</comment>
<proteinExistence type="predicted"/>
<reference evidence="1 2" key="1">
    <citation type="journal article" date="2018" name="Front. Plant Sci.">
        <title>Red Clover (Trifolium pratense) and Zigzag Clover (T. medium) - A Picture of Genomic Similarities and Differences.</title>
        <authorList>
            <person name="Dluhosova J."/>
            <person name="Istvanek J."/>
            <person name="Nedelnik J."/>
            <person name="Repkova J."/>
        </authorList>
    </citation>
    <scope>NUCLEOTIDE SEQUENCE [LARGE SCALE GENOMIC DNA]</scope>
    <source>
        <strain evidence="2">cv. 10/8</strain>
        <tissue evidence="1">Leaf</tissue>
    </source>
</reference>
<dbReference type="Proteomes" id="UP000265520">
    <property type="component" value="Unassembled WGS sequence"/>
</dbReference>
<dbReference type="EMBL" id="LXQA010066895">
    <property type="protein sequence ID" value="MCI07851.1"/>
    <property type="molecule type" value="Genomic_DNA"/>
</dbReference>